<keyword evidence="1" id="KW-0472">Membrane</keyword>
<dbReference type="AlphaFoldDB" id="A0A4R3M2K3"/>
<protein>
    <submittedName>
        <fullName evidence="3">Flp pilus assembly protein TadG</fullName>
    </submittedName>
</protein>
<dbReference type="Pfam" id="PF07811">
    <property type="entry name" value="TadE"/>
    <property type="match status" value="1"/>
</dbReference>
<dbReference type="InterPro" id="IPR012495">
    <property type="entry name" value="TadE-like_dom"/>
</dbReference>
<accession>A0A4R3M2K3</accession>
<dbReference type="EMBL" id="SMAK01000010">
    <property type="protein sequence ID" value="TCT07232.1"/>
    <property type="molecule type" value="Genomic_DNA"/>
</dbReference>
<comment type="caution">
    <text evidence="3">The sequence shown here is derived from an EMBL/GenBank/DDBJ whole genome shotgun (WGS) entry which is preliminary data.</text>
</comment>
<keyword evidence="4" id="KW-1185">Reference proteome</keyword>
<evidence type="ECO:0000256" key="1">
    <source>
        <dbReference type="SAM" id="Phobius"/>
    </source>
</evidence>
<sequence>MTQAPDQPPYCPPAGLLPHRFLGDERAVSAVEFALILPVLIVLYLGGVELSHTISVDRKVTAVASAVGDLVAQAKSIDNAEMNHIFTAATAIMAPYPVAPLKMVVSSVEVSSKGDKILWSNGYHTAGRAVGSAVSLPAAVRIEGTTLIMSEADYTYTPTLGQIFTESITLSDTFYLRPRSADKVERQ</sequence>
<name>A0A4R3M2K3_9HYPH</name>
<dbReference type="RefSeq" id="WP_132807443.1">
    <property type="nucleotide sequence ID" value="NZ_SMAK01000010.1"/>
</dbReference>
<feature type="transmembrane region" description="Helical" evidence="1">
    <location>
        <begin position="27"/>
        <end position="48"/>
    </location>
</feature>
<reference evidence="3 4" key="1">
    <citation type="submission" date="2019-03" db="EMBL/GenBank/DDBJ databases">
        <title>Genomic Encyclopedia of Type Strains, Phase IV (KMG-IV): sequencing the most valuable type-strain genomes for metagenomic binning, comparative biology and taxonomic classification.</title>
        <authorList>
            <person name="Goeker M."/>
        </authorList>
    </citation>
    <scope>NUCLEOTIDE SEQUENCE [LARGE SCALE GENOMIC DNA]</scope>
    <source>
        <strain evidence="3 4">DSM 19345</strain>
    </source>
</reference>
<evidence type="ECO:0000313" key="3">
    <source>
        <dbReference type="EMBL" id="TCT07232.1"/>
    </source>
</evidence>
<keyword evidence="1" id="KW-1133">Transmembrane helix</keyword>
<dbReference type="OrthoDB" id="7189296at2"/>
<proteinExistence type="predicted"/>
<gene>
    <name evidence="3" type="ORF">EDC22_11079</name>
</gene>
<keyword evidence="1" id="KW-0812">Transmembrane</keyword>
<organism evidence="3 4">
    <name type="scientific">Tepidamorphus gemmatus</name>
    <dbReference type="NCBI Taxonomy" id="747076"/>
    <lineage>
        <taxon>Bacteria</taxon>
        <taxon>Pseudomonadati</taxon>
        <taxon>Pseudomonadota</taxon>
        <taxon>Alphaproteobacteria</taxon>
        <taxon>Hyphomicrobiales</taxon>
        <taxon>Tepidamorphaceae</taxon>
        <taxon>Tepidamorphus</taxon>
    </lineage>
</organism>
<dbReference type="Proteomes" id="UP000295678">
    <property type="component" value="Unassembled WGS sequence"/>
</dbReference>
<feature type="domain" description="TadE-like" evidence="2">
    <location>
        <begin position="28"/>
        <end position="66"/>
    </location>
</feature>
<evidence type="ECO:0000259" key="2">
    <source>
        <dbReference type="Pfam" id="PF07811"/>
    </source>
</evidence>
<evidence type="ECO:0000313" key="4">
    <source>
        <dbReference type="Proteomes" id="UP000295678"/>
    </source>
</evidence>